<dbReference type="Pfam" id="PF26082">
    <property type="entry name" value="zf-C2H2_AcuF"/>
    <property type="match status" value="1"/>
</dbReference>
<dbReference type="EMBL" id="JQFZ01000018">
    <property type="protein sequence ID" value="KGO62812.1"/>
    <property type="molecule type" value="Genomic_DNA"/>
</dbReference>
<keyword evidence="4" id="KW-1185">Reference proteome</keyword>
<dbReference type="Pfam" id="PF13374">
    <property type="entry name" value="TPR_10"/>
    <property type="match status" value="2"/>
</dbReference>
<dbReference type="RefSeq" id="XP_016603312.1">
    <property type="nucleotide sequence ID" value="XM_016741610.1"/>
</dbReference>
<evidence type="ECO:0000256" key="1">
    <source>
        <dbReference type="SAM" id="MobiDB-lite"/>
    </source>
</evidence>
<comment type="caution">
    <text evidence="3">The sequence shown here is derived from an EMBL/GenBank/DDBJ whole genome shotgun (WGS) entry which is preliminary data.</text>
</comment>
<protein>
    <submittedName>
        <fullName evidence="3">Tetratricopeptide-like helical</fullName>
    </submittedName>
</protein>
<sequence length="719" mass="81335">MALPTGVFSSSLSELYLECIQLFGEFLLALSEKDCRVICLEQVHLSKILEEYGRTKVWGDHTKANLPARARGSLDNTLRHDTELKHLVQAILMRLKALLSQGKSNSVSADSDSDSNDGGGNQHYRMPKIRLLVQQTLEQIQSLYDLSALLRRPKIVDKYIHSVNSESHVASLNNPYHLPLSVAFSRSDETHIIEKVLQWRSLTKSAQGIDFEFEGVALMGQGLTNYCVEDIPWFCQRLAAANTRRREQFQYWNDHPYDSRQDTIHAARLATPRLEEKQEPQNRASTFQPSIPKVPREGPKSTASKQSFSTAAVSDIHDTKTNVRPRTIYTPTAVGQGRFNSVPDPPKTVFGTTFPCPYCGTTLESSEMQNRQSWKRHVFRDLRPYICTFEDCQNGGKLYVSRHDWIYHELQIHRRNYGHLAAHMEDIALFVLPNTNEEEDVGDSKASVQVAKLKSKGQISGTESELSSLGYSAAGDDRQIPTDFSELLTSEEVGYTSKVLSWRRRDDDQISALVKATMETNNTNLGKDHPDTLVSIANLALTYRNQGRWEEAKQLDVQVMETYKTTLGEGHPDTLVSMTNLALTYRNQGRWEEAEQLQEQVIETCKTTLGGDHPDTLASMTNLALTYRNQGRWEEAEQLQEQVIETYKTTLGEDHPDTLASITTLASMYMKKGRLEEAEQLDLQVKEIRKTQLGEHHPDTLSTSELLLARETEGPEMKA</sequence>
<dbReference type="InterPro" id="IPR058925">
    <property type="entry name" value="zf-C2H2_AcuF"/>
</dbReference>
<dbReference type="InterPro" id="IPR011990">
    <property type="entry name" value="TPR-like_helical_dom_sf"/>
</dbReference>
<dbReference type="InterPro" id="IPR019734">
    <property type="entry name" value="TPR_rpt"/>
</dbReference>
<dbReference type="PANTHER" id="PTHR46082">
    <property type="entry name" value="ATP/GTP-BINDING PROTEIN-RELATED"/>
    <property type="match status" value="1"/>
</dbReference>
<accession>A0A0A2K502</accession>
<proteinExistence type="predicted"/>
<organism evidence="3 4">
    <name type="scientific">Penicillium expansum</name>
    <name type="common">Blue mold rot fungus</name>
    <dbReference type="NCBI Taxonomy" id="27334"/>
    <lineage>
        <taxon>Eukaryota</taxon>
        <taxon>Fungi</taxon>
        <taxon>Dikarya</taxon>
        <taxon>Ascomycota</taxon>
        <taxon>Pezizomycotina</taxon>
        <taxon>Eurotiomycetes</taxon>
        <taxon>Eurotiomycetidae</taxon>
        <taxon>Eurotiales</taxon>
        <taxon>Aspergillaceae</taxon>
        <taxon>Penicillium</taxon>
    </lineage>
</organism>
<evidence type="ECO:0000313" key="4">
    <source>
        <dbReference type="Proteomes" id="UP000030143"/>
    </source>
</evidence>
<evidence type="ECO:0000313" key="3">
    <source>
        <dbReference type="EMBL" id="KGO62812.1"/>
    </source>
</evidence>
<dbReference type="Proteomes" id="UP000030143">
    <property type="component" value="Unassembled WGS sequence"/>
</dbReference>
<name>A0A0A2K502_PENEN</name>
<feature type="compositionally biased region" description="Basic and acidic residues" evidence="1">
    <location>
        <begin position="708"/>
        <end position="719"/>
    </location>
</feature>
<reference evidence="3 4" key="1">
    <citation type="journal article" date="2015" name="Mol. Plant Microbe Interact.">
        <title>Genome, transcriptome, and functional analyses of Penicillium expansum provide new insights into secondary metabolism and pathogenicity.</title>
        <authorList>
            <person name="Ballester A.R."/>
            <person name="Marcet-Houben M."/>
            <person name="Levin E."/>
            <person name="Sela N."/>
            <person name="Selma-Lazaro C."/>
            <person name="Carmona L."/>
            <person name="Wisniewski M."/>
            <person name="Droby S."/>
            <person name="Gonzalez-Candelas L."/>
            <person name="Gabaldon T."/>
        </authorList>
    </citation>
    <scope>NUCLEOTIDE SEQUENCE [LARGE SCALE GENOMIC DNA]</scope>
    <source>
        <strain evidence="3 4">MD-8</strain>
    </source>
</reference>
<dbReference type="SUPFAM" id="SSF48452">
    <property type="entry name" value="TPR-like"/>
    <property type="match status" value="1"/>
</dbReference>
<dbReference type="SMART" id="SM00028">
    <property type="entry name" value="TPR"/>
    <property type="match status" value="4"/>
</dbReference>
<gene>
    <name evidence="3" type="ORF">PEX2_043350</name>
</gene>
<feature type="region of interest" description="Disordered" evidence="1">
    <location>
        <begin position="692"/>
        <end position="719"/>
    </location>
</feature>
<dbReference type="VEuPathDB" id="FungiDB:PEXP_062880"/>
<dbReference type="AlphaFoldDB" id="A0A0A2K502"/>
<dbReference type="InterPro" id="IPR053137">
    <property type="entry name" value="NLR-like"/>
</dbReference>
<feature type="domain" description="Oxidoreductase acuF-like C2H2 type zinc-finger" evidence="2">
    <location>
        <begin position="351"/>
        <end position="382"/>
    </location>
</feature>
<evidence type="ECO:0000259" key="2">
    <source>
        <dbReference type="Pfam" id="PF26082"/>
    </source>
</evidence>
<dbReference type="PANTHER" id="PTHR46082:SF11">
    <property type="entry name" value="AAA+ ATPASE DOMAIN-CONTAINING PROTEIN-RELATED"/>
    <property type="match status" value="1"/>
</dbReference>
<dbReference type="Pfam" id="PF13424">
    <property type="entry name" value="TPR_12"/>
    <property type="match status" value="1"/>
</dbReference>
<feature type="compositionally biased region" description="Polar residues" evidence="1">
    <location>
        <begin position="301"/>
        <end position="312"/>
    </location>
</feature>
<dbReference type="PRINTS" id="PR00381">
    <property type="entry name" value="KINESINLIGHT"/>
</dbReference>
<dbReference type="Gene3D" id="1.25.40.10">
    <property type="entry name" value="Tetratricopeptide repeat domain"/>
    <property type="match status" value="1"/>
</dbReference>
<dbReference type="HOGENOM" id="CLU_330404_0_0_1"/>
<dbReference type="GeneID" id="27677029"/>
<dbReference type="STRING" id="27334.A0A0A2K502"/>
<feature type="region of interest" description="Disordered" evidence="1">
    <location>
        <begin position="273"/>
        <end position="315"/>
    </location>
</feature>